<evidence type="ECO:0000256" key="1">
    <source>
        <dbReference type="SAM" id="SignalP"/>
    </source>
</evidence>
<accession>A0A197JK68</accession>
<dbReference type="Proteomes" id="UP000078512">
    <property type="component" value="Unassembled WGS sequence"/>
</dbReference>
<organism evidence="2 3">
    <name type="scientific">Linnemannia elongata AG-77</name>
    <dbReference type="NCBI Taxonomy" id="1314771"/>
    <lineage>
        <taxon>Eukaryota</taxon>
        <taxon>Fungi</taxon>
        <taxon>Fungi incertae sedis</taxon>
        <taxon>Mucoromycota</taxon>
        <taxon>Mortierellomycotina</taxon>
        <taxon>Mortierellomycetes</taxon>
        <taxon>Mortierellales</taxon>
        <taxon>Mortierellaceae</taxon>
        <taxon>Linnemannia</taxon>
    </lineage>
</organism>
<evidence type="ECO:0000313" key="2">
    <source>
        <dbReference type="EMBL" id="OAQ25607.1"/>
    </source>
</evidence>
<sequence length="70" mass="7722">MFISKNLSALVVLAVMAVVSQVQASPVAATLEKRDTYGCPSTRIRCIYHCQNDFQPALQGMCFGDTCRCY</sequence>
<evidence type="ECO:0008006" key="4">
    <source>
        <dbReference type="Google" id="ProtNLM"/>
    </source>
</evidence>
<name>A0A197JK68_9FUNG</name>
<protein>
    <recommendedName>
        <fullName evidence="4">Invertebrate defensins family profile domain-containing protein</fullName>
    </recommendedName>
</protein>
<feature type="chain" id="PRO_5008276025" description="Invertebrate defensins family profile domain-containing protein" evidence="1">
    <location>
        <begin position="25"/>
        <end position="70"/>
    </location>
</feature>
<proteinExistence type="predicted"/>
<gene>
    <name evidence="2" type="ORF">K457DRAFT_140928</name>
</gene>
<keyword evidence="1" id="KW-0732">Signal</keyword>
<evidence type="ECO:0000313" key="3">
    <source>
        <dbReference type="Proteomes" id="UP000078512"/>
    </source>
</evidence>
<dbReference type="AlphaFoldDB" id="A0A197JK68"/>
<keyword evidence="3" id="KW-1185">Reference proteome</keyword>
<dbReference type="EMBL" id="KV442076">
    <property type="protein sequence ID" value="OAQ25607.1"/>
    <property type="molecule type" value="Genomic_DNA"/>
</dbReference>
<dbReference type="OrthoDB" id="2413028at2759"/>
<reference evidence="2 3" key="1">
    <citation type="submission" date="2016-05" db="EMBL/GenBank/DDBJ databases">
        <title>Genome sequencing reveals origins of a unique bacterial endosymbiosis in the earliest lineages of terrestrial Fungi.</title>
        <authorList>
            <consortium name="DOE Joint Genome Institute"/>
            <person name="Uehling J."/>
            <person name="Gryganskyi A."/>
            <person name="Hameed K."/>
            <person name="Tschaplinski T."/>
            <person name="Misztal P."/>
            <person name="Wu S."/>
            <person name="Desiro A."/>
            <person name="Vande Pol N."/>
            <person name="Du Z.-Y."/>
            <person name="Zienkiewicz A."/>
            <person name="Zienkiewicz K."/>
            <person name="Morin E."/>
            <person name="Tisserant E."/>
            <person name="Splivallo R."/>
            <person name="Hainaut M."/>
            <person name="Henrissat B."/>
            <person name="Ohm R."/>
            <person name="Kuo A."/>
            <person name="Yan J."/>
            <person name="Lipzen A."/>
            <person name="Nolan M."/>
            <person name="Labutti K."/>
            <person name="Barry K."/>
            <person name="Goldstein A."/>
            <person name="Labbe J."/>
            <person name="Schadt C."/>
            <person name="Tuskan G."/>
            <person name="Grigoriev I."/>
            <person name="Martin F."/>
            <person name="Vilgalys R."/>
            <person name="Bonito G."/>
        </authorList>
    </citation>
    <scope>NUCLEOTIDE SEQUENCE [LARGE SCALE GENOMIC DNA]</scope>
    <source>
        <strain evidence="2 3">AG-77</strain>
    </source>
</reference>
<feature type="signal peptide" evidence="1">
    <location>
        <begin position="1"/>
        <end position="24"/>
    </location>
</feature>